<organism evidence="1 2">
    <name type="scientific">Aedes aegypti</name>
    <name type="common">Yellowfever mosquito</name>
    <name type="synonym">Culex aegypti</name>
    <dbReference type="NCBI Taxonomy" id="7159"/>
    <lineage>
        <taxon>Eukaryota</taxon>
        <taxon>Metazoa</taxon>
        <taxon>Ecdysozoa</taxon>
        <taxon>Arthropoda</taxon>
        <taxon>Hexapoda</taxon>
        <taxon>Insecta</taxon>
        <taxon>Pterygota</taxon>
        <taxon>Neoptera</taxon>
        <taxon>Endopterygota</taxon>
        <taxon>Diptera</taxon>
        <taxon>Nematocera</taxon>
        <taxon>Culicoidea</taxon>
        <taxon>Culicidae</taxon>
        <taxon>Culicinae</taxon>
        <taxon>Aedini</taxon>
        <taxon>Aedes</taxon>
        <taxon>Stegomyia</taxon>
    </lineage>
</organism>
<reference evidence="1" key="2">
    <citation type="journal article" date="2007" name="Science">
        <title>Genome sequence of Aedes aegypti, a major arbovirus vector.</title>
        <authorList>
            <person name="Nene V."/>
            <person name="Wortman J.R."/>
            <person name="Lawson D."/>
            <person name="Haas B."/>
            <person name="Kodira C."/>
            <person name="Tu Z.J."/>
            <person name="Loftus B."/>
            <person name="Xi Z."/>
            <person name="Megy K."/>
            <person name="Grabherr M."/>
            <person name="Ren Q."/>
            <person name="Zdobnov E.M."/>
            <person name="Lobo N.F."/>
            <person name="Campbell K.S."/>
            <person name="Brown S.E."/>
            <person name="Bonaldo M.F."/>
            <person name="Zhu J."/>
            <person name="Sinkins S.P."/>
            <person name="Hogenkamp D.G."/>
            <person name="Amedeo P."/>
            <person name="Arensburger P."/>
            <person name="Atkinson P.W."/>
            <person name="Bidwell S."/>
            <person name="Biedler J."/>
            <person name="Birney E."/>
            <person name="Bruggner R.V."/>
            <person name="Costas J."/>
            <person name="Coy M.R."/>
            <person name="Crabtree J."/>
            <person name="Crawford M."/>
            <person name="Debruyn B."/>
            <person name="Decaprio D."/>
            <person name="Eiglmeier K."/>
            <person name="Eisenstadt E."/>
            <person name="El-Dorry H."/>
            <person name="Gelbart W.M."/>
            <person name="Gomes S.L."/>
            <person name="Hammond M."/>
            <person name="Hannick L.I."/>
            <person name="Hogan J.R."/>
            <person name="Holmes M.H."/>
            <person name="Jaffe D."/>
            <person name="Johnston J.S."/>
            <person name="Kennedy R.C."/>
            <person name="Koo H."/>
            <person name="Kravitz S."/>
            <person name="Kriventseva E.V."/>
            <person name="Kulp D."/>
            <person name="Labutti K."/>
            <person name="Lee E."/>
            <person name="Li S."/>
            <person name="Lovin D.D."/>
            <person name="Mao C."/>
            <person name="Mauceli E."/>
            <person name="Menck C.F."/>
            <person name="Miller J.R."/>
            <person name="Montgomery P."/>
            <person name="Mori A."/>
            <person name="Nascimento A.L."/>
            <person name="Naveira H.F."/>
            <person name="Nusbaum C."/>
            <person name="O'leary S."/>
            <person name="Orvis J."/>
            <person name="Pertea M."/>
            <person name="Quesneville H."/>
            <person name="Reidenbach K.R."/>
            <person name="Rogers Y.H."/>
            <person name="Roth C.W."/>
            <person name="Schneider J.R."/>
            <person name="Schatz M."/>
            <person name="Shumway M."/>
            <person name="Stanke M."/>
            <person name="Stinson E.O."/>
            <person name="Tubio J.M."/>
            <person name="Vanzee J.P."/>
            <person name="Verjovski-Almeida S."/>
            <person name="Werner D."/>
            <person name="White O."/>
            <person name="Wyder S."/>
            <person name="Zeng Q."/>
            <person name="Zhao Q."/>
            <person name="Zhao Y."/>
            <person name="Hill C.A."/>
            <person name="Raikhel A.S."/>
            <person name="Soares M.B."/>
            <person name="Knudson D.L."/>
            <person name="Lee N.H."/>
            <person name="Galagan J."/>
            <person name="Salzberg S.L."/>
            <person name="Paulsen I.T."/>
            <person name="Dimopoulos G."/>
            <person name="Collins F.H."/>
            <person name="Birren B."/>
            <person name="Fraser-Liggett C.M."/>
            <person name="Severson D.W."/>
        </authorList>
    </citation>
    <scope>NUCLEOTIDE SEQUENCE [LARGE SCALE GENOMIC DNA]</scope>
    <source>
        <strain evidence="1">Liverpool</strain>
    </source>
</reference>
<dbReference type="PaxDb" id="7159-AAEL005574-PA"/>
<evidence type="ECO:0000313" key="1">
    <source>
        <dbReference type="EMBL" id="EAT42919.1"/>
    </source>
</evidence>
<dbReference type="Proteomes" id="UP000682892">
    <property type="component" value="Unassembled WGS sequence"/>
</dbReference>
<dbReference type="AlphaFoldDB" id="Q179N9"/>
<protein>
    <submittedName>
        <fullName evidence="1">AAEL005574-PA</fullName>
    </submittedName>
</protein>
<reference evidence="1" key="1">
    <citation type="submission" date="2005-10" db="EMBL/GenBank/DDBJ databases">
        <authorList>
            <person name="Loftus B.J."/>
            <person name="Nene V.M."/>
            <person name="Hannick L.I."/>
            <person name="Bidwell S."/>
            <person name="Haas B."/>
            <person name="Amedeo P."/>
            <person name="Orvis J."/>
            <person name="Wortman J.R."/>
            <person name="White O.R."/>
            <person name="Salzberg S."/>
            <person name="Shumway M."/>
            <person name="Koo H."/>
            <person name="Zhao Y."/>
            <person name="Holmes M."/>
            <person name="Miller J."/>
            <person name="Schatz M."/>
            <person name="Pop M."/>
            <person name="Pai G."/>
            <person name="Utterback T."/>
            <person name="Rogers Y.-H."/>
            <person name="Kravitz S."/>
            <person name="Fraser C.M."/>
        </authorList>
    </citation>
    <scope>NUCLEOTIDE SEQUENCE</scope>
    <source>
        <strain evidence="1">Liverpool</strain>
    </source>
</reference>
<evidence type="ECO:0000313" key="2">
    <source>
        <dbReference type="Proteomes" id="UP000682892"/>
    </source>
</evidence>
<gene>
    <name evidence="1" type="ORF">AaeL_AAEL005574</name>
</gene>
<sequence>MLRMFSFSYGKPFKSFHIFRNSLLKSYRKSSKVQRVALWILGGYATSAKDIIDVIAIVNQTLDEVPIIEAEQRRLALRMKAMKIRHRMPALSRTRSHRMEHVRNAERLQCCSCL</sequence>
<dbReference type="eggNOG" id="KOG1058">
    <property type="taxonomic scope" value="Eukaryota"/>
</dbReference>
<dbReference type="VEuPathDB" id="VectorBase:AAEL004546"/>
<dbReference type="HOGENOM" id="CLU_2123073_0_0_1"/>
<reference evidence="1" key="3">
    <citation type="submission" date="2012-09" db="EMBL/GenBank/DDBJ databases">
        <authorList>
            <consortium name="VectorBase"/>
        </authorList>
    </citation>
    <scope>NUCLEOTIDE SEQUENCE</scope>
    <source>
        <strain evidence="1">Liverpool</strain>
    </source>
</reference>
<dbReference type="EMBL" id="CH477348">
    <property type="protein sequence ID" value="EAT42919.1"/>
    <property type="molecule type" value="Genomic_DNA"/>
</dbReference>
<dbReference type="STRING" id="7159.Q179N9"/>
<accession>Q179N9</accession>
<name>Q179N9_AEDAE</name>
<proteinExistence type="predicted"/>